<dbReference type="EMBL" id="JAEEGC010000089">
    <property type="protein sequence ID" value="MBV7274554.1"/>
    <property type="molecule type" value="Genomic_DNA"/>
</dbReference>
<gene>
    <name evidence="8" type="ORF">I6U48_16800</name>
</gene>
<dbReference type="GO" id="GO:0000156">
    <property type="term" value="F:phosphorelay response regulator activity"/>
    <property type="evidence" value="ECO:0007669"/>
    <property type="project" value="InterPro"/>
</dbReference>
<proteinExistence type="predicted"/>
<evidence type="ECO:0000256" key="1">
    <source>
        <dbReference type="ARBA" id="ARBA00022490"/>
    </source>
</evidence>
<evidence type="ECO:0000256" key="2">
    <source>
        <dbReference type="ARBA" id="ARBA00023012"/>
    </source>
</evidence>
<keyword evidence="9" id="KW-1185">Reference proteome</keyword>
<dbReference type="RefSeq" id="WP_218321619.1">
    <property type="nucleotide sequence ID" value="NZ_JAEEGC010000089.1"/>
</dbReference>
<dbReference type="InterPro" id="IPR046947">
    <property type="entry name" value="LytR-like"/>
</dbReference>
<evidence type="ECO:0000313" key="9">
    <source>
        <dbReference type="Proteomes" id="UP000694308"/>
    </source>
</evidence>
<accession>A0A949TKJ3</accession>
<keyword evidence="1" id="KW-0963">Cytoplasm</keyword>
<keyword evidence="2" id="KW-0902">Two-component regulatory system</keyword>
<comment type="function">
    <text evidence="4">Required for high-level post-exponential phase expression of a series of secreted proteins.</text>
</comment>
<feature type="domain" description="Response regulatory" evidence="6">
    <location>
        <begin position="3"/>
        <end position="127"/>
    </location>
</feature>
<dbReference type="AlphaFoldDB" id="A0A949TKJ3"/>
<reference evidence="8" key="1">
    <citation type="submission" date="2020-12" db="EMBL/GenBank/DDBJ databases">
        <title>Clostridium thailandense sp. nov., a novel acetogenic bacterium isolated from peat land soil in Thailand.</title>
        <authorList>
            <person name="Chaikitkaew S."/>
            <person name="Birkeland N.K."/>
        </authorList>
    </citation>
    <scope>NUCLEOTIDE SEQUENCE</scope>
    <source>
        <strain evidence="8">PL3</strain>
    </source>
</reference>
<dbReference type="Pfam" id="PF04397">
    <property type="entry name" value="LytTR"/>
    <property type="match status" value="1"/>
</dbReference>
<evidence type="ECO:0000259" key="7">
    <source>
        <dbReference type="PROSITE" id="PS50930"/>
    </source>
</evidence>
<sequence>MLNIFLCEDNTRERQIFENYINNSLQRNELEGKIVQSTNNPNLIIESLKLNKKSNRIYFLDINLGSTMNGVLLAKKIREIDSDGYIIFITTHSELVLLTFEYKVRALDFILKDNYRKIKDRIDQCILIAKSEYANKFNNNNDNVKVITIKSGPKTFNIRENEIEFLETMEEEHKIKINTSDQQIEFYGTLKEIEKELDTELFYRCHRSCIVNIKQIKEVDKNNLIIKTKSGYSCFVSRRNVKGLFERWTY</sequence>
<dbReference type="InterPro" id="IPR001789">
    <property type="entry name" value="Sig_transdc_resp-reg_receiver"/>
</dbReference>
<feature type="domain" description="HTH LytTR-type" evidence="7">
    <location>
        <begin position="147"/>
        <end position="250"/>
    </location>
</feature>
<feature type="modified residue" description="4-aspartylphosphate" evidence="5">
    <location>
        <position position="61"/>
    </location>
</feature>
<dbReference type="Proteomes" id="UP000694308">
    <property type="component" value="Unassembled WGS sequence"/>
</dbReference>
<dbReference type="PROSITE" id="PS50930">
    <property type="entry name" value="HTH_LYTTR"/>
    <property type="match status" value="1"/>
</dbReference>
<dbReference type="PROSITE" id="PS50110">
    <property type="entry name" value="RESPONSE_REGULATORY"/>
    <property type="match status" value="1"/>
</dbReference>
<dbReference type="SMART" id="SM00448">
    <property type="entry name" value="REC"/>
    <property type="match status" value="1"/>
</dbReference>
<name>A0A949TKJ3_9CLOT</name>
<evidence type="ECO:0000256" key="3">
    <source>
        <dbReference type="ARBA" id="ARBA00023159"/>
    </source>
</evidence>
<comment type="caution">
    <text evidence="8">The sequence shown here is derived from an EMBL/GenBank/DDBJ whole genome shotgun (WGS) entry which is preliminary data.</text>
</comment>
<keyword evidence="3" id="KW-0010">Activator</keyword>
<dbReference type="Pfam" id="PF00072">
    <property type="entry name" value="Response_reg"/>
    <property type="match status" value="1"/>
</dbReference>
<dbReference type="SMART" id="SM00850">
    <property type="entry name" value="LytTR"/>
    <property type="match status" value="1"/>
</dbReference>
<dbReference type="InterPro" id="IPR007492">
    <property type="entry name" value="LytTR_DNA-bd_dom"/>
</dbReference>
<dbReference type="GO" id="GO:0003677">
    <property type="term" value="F:DNA binding"/>
    <property type="evidence" value="ECO:0007669"/>
    <property type="project" value="InterPro"/>
</dbReference>
<protein>
    <submittedName>
        <fullName evidence="8">Response regulator transcription factor</fullName>
    </submittedName>
</protein>
<organism evidence="8 9">
    <name type="scientific">Clostridium thailandense</name>
    <dbReference type="NCBI Taxonomy" id="2794346"/>
    <lineage>
        <taxon>Bacteria</taxon>
        <taxon>Bacillati</taxon>
        <taxon>Bacillota</taxon>
        <taxon>Clostridia</taxon>
        <taxon>Eubacteriales</taxon>
        <taxon>Clostridiaceae</taxon>
        <taxon>Clostridium</taxon>
    </lineage>
</organism>
<keyword evidence="5" id="KW-0597">Phosphoprotein</keyword>
<dbReference type="PANTHER" id="PTHR37299">
    <property type="entry name" value="TRANSCRIPTIONAL REGULATOR-RELATED"/>
    <property type="match status" value="1"/>
</dbReference>
<evidence type="ECO:0000259" key="6">
    <source>
        <dbReference type="PROSITE" id="PS50110"/>
    </source>
</evidence>
<evidence type="ECO:0000313" key="8">
    <source>
        <dbReference type="EMBL" id="MBV7274554.1"/>
    </source>
</evidence>
<evidence type="ECO:0000256" key="4">
    <source>
        <dbReference type="ARBA" id="ARBA00037164"/>
    </source>
</evidence>
<dbReference type="PANTHER" id="PTHR37299:SF3">
    <property type="entry name" value="STAGE 0 SPORULATION PROTEIN A HOMOLOG"/>
    <property type="match status" value="1"/>
</dbReference>
<evidence type="ECO:0000256" key="5">
    <source>
        <dbReference type="PROSITE-ProRule" id="PRU00169"/>
    </source>
</evidence>